<feature type="transmembrane region" description="Helical" evidence="1">
    <location>
        <begin position="457"/>
        <end position="483"/>
    </location>
</feature>
<sequence length="515" mass="59019">MAKRNYNVFFHLHTVSGIIISAALFIIFFCGAFALIKDEITAWEKGENVDMEIASDVDYDRAMQTLEQEGLNLSGRDIRMIPPDVKQKMFVGLTGSKAKTASDEDKIATYYNLHTRKYELSTYYEFYSIGELIYRLHFFHQIPTYGIFIAGFIAFFFLLAIVSGIIIHWKKIVSNFYVFRPKAKLKTIWTDAHTALGVIGLPFQFMFALTSCFLCLSALVLLPINYVYNGDQEAALSELRPMQKTYEWEAETIKNIPSLNDLVEKTEAKWPDFEPAQVYIKNYGGTNMKFQIDGLLNPKEAFLGHGRIVYDVMTNTITEEKNPEDPGYAEVVEVAIRRLHFGDFGGLALKIIYFALAIITCFVILSGVLIWLEARDKKHIADKKRKFNRGLGYFYISVCMSLYPITALGMLVAKSLPRSLDLSRQYILYALFFIGWLLFTLIFSLRKNNYITTKYTLILGSIFGIFVPIVNGIVSGNWIWTMYQQNQTAILFVDLFWIVVSLISFGILMRMKKPV</sequence>
<gene>
    <name evidence="2" type="ORF">ACFOS1_10590</name>
    <name evidence="3" type="ORF">ACFOS1_16375</name>
</gene>
<keyword evidence="4" id="KW-1185">Reference proteome</keyword>
<feature type="transmembrane region" description="Helical" evidence="1">
    <location>
        <begin position="12"/>
        <end position="36"/>
    </location>
</feature>
<keyword evidence="1" id="KW-0472">Membrane</keyword>
<dbReference type="EMBL" id="JBHSAS010000011">
    <property type="protein sequence ID" value="MFC4029000.1"/>
    <property type="molecule type" value="Genomic_DNA"/>
</dbReference>
<feature type="transmembrane region" description="Helical" evidence="1">
    <location>
        <begin position="351"/>
        <end position="372"/>
    </location>
</feature>
<feature type="transmembrane region" description="Helical" evidence="1">
    <location>
        <begin position="393"/>
        <end position="414"/>
    </location>
</feature>
<dbReference type="EMBL" id="JBHSAS010000006">
    <property type="protein sequence ID" value="MFC4027851.1"/>
    <property type="molecule type" value="Genomic_DNA"/>
</dbReference>
<dbReference type="RefSeq" id="WP_290231737.1">
    <property type="nucleotide sequence ID" value="NZ_JAUFPZ010000002.1"/>
</dbReference>
<feature type="transmembrane region" description="Helical" evidence="1">
    <location>
        <begin position="145"/>
        <end position="167"/>
    </location>
</feature>
<organism evidence="2 4">
    <name type="scientific">Zunongwangia endophytica</name>
    <dbReference type="NCBI Taxonomy" id="1808945"/>
    <lineage>
        <taxon>Bacteria</taxon>
        <taxon>Pseudomonadati</taxon>
        <taxon>Bacteroidota</taxon>
        <taxon>Flavobacteriia</taxon>
        <taxon>Flavobacteriales</taxon>
        <taxon>Flavobacteriaceae</taxon>
        <taxon>Zunongwangia</taxon>
    </lineage>
</organism>
<evidence type="ECO:0000313" key="4">
    <source>
        <dbReference type="Proteomes" id="UP001595793"/>
    </source>
</evidence>
<dbReference type="Pfam" id="PF03929">
    <property type="entry name" value="PepSY_TM"/>
    <property type="match status" value="1"/>
</dbReference>
<feature type="transmembrane region" description="Helical" evidence="1">
    <location>
        <begin position="205"/>
        <end position="228"/>
    </location>
</feature>
<evidence type="ECO:0000313" key="3">
    <source>
        <dbReference type="EMBL" id="MFC4029000.1"/>
    </source>
</evidence>
<proteinExistence type="predicted"/>
<dbReference type="PANTHER" id="PTHR34219">
    <property type="entry name" value="IRON-REGULATED INNER MEMBRANE PROTEIN-RELATED"/>
    <property type="match status" value="1"/>
</dbReference>
<feature type="transmembrane region" description="Helical" evidence="1">
    <location>
        <begin position="489"/>
        <end position="509"/>
    </location>
</feature>
<reference evidence="4" key="2">
    <citation type="journal article" date="2019" name="Int. J. Syst. Evol. Microbiol.">
        <title>The Global Catalogue of Microorganisms (GCM) 10K type strain sequencing project: providing services to taxonomists for standard genome sequencing and annotation.</title>
        <authorList>
            <consortium name="The Broad Institute Genomics Platform"/>
            <consortium name="The Broad Institute Genome Sequencing Center for Infectious Disease"/>
            <person name="Wu L."/>
            <person name="Ma J."/>
        </authorList>
    </citation>
    <scope>NUCLEOTIDE SEQUENCE [LARGE SCALE GENOMIC DNA]</scope>
    <source>
        <strain evidence="4">CECT 9128</strain>
    </source>
</reference>
<dbReference type="PANTHER" id="PTHR34219:SF3">
    <property type="entry name" value="BLL7967 PROTEIN"/>
    <property type="match status" value="1"/>
</dbReference>
<name>A0ABV8H9B7_9FLAO</name>
<accession>A0ABV8H9B7</accession>
<dbReference type="InterPro" id="IPR005625">
    <property type="entry name" value="PepSY-ass_TM"/>
</dbReference>
<keyword evidence="1" id="KW-1133">Transmembrane helix</keyword>
<evidence type="ECO:0000313" key="2">
    <source>
        <dbReference type="EMBL" id="MFC4027851.1"/>
    </source>
</evidence>
<evidence type="ECO:0000256" key="1">
    <source>
        <dbReference type="SAM" id="Phobius"/>
    </source>
</evidence>
<reference evidence="2" key="1">
    <citation type="journal article" date="2014" name="Int. J. Syst. Evol. Microbiol.">
        <title>Complete genome of a new Firmicutes species belonging to the dominant human colonic microbiota ('Ruminococcus bicirculans') reveals two chromosomes and a selective capacity to utilize plant glucans.</title>
        <authorList>
            <consortium name="NISC Comparative Sequencing Program"/>
            <person name="Wegmann U."/>
            <person name="Louis P."/>
            <person name="Goesmann A."/>
            <person name="Henrissat B."/>
            <person name="Duncan S.H."/>
            <person name="Flint H.J."/>
        </authorList>
    </citation>
    <scope>NUCLEOTIDE SEQUENCE</scope>
    <source>
        <strain evidence="2">CECT 9128</strain>
    </source>
</reference>
<protein>
    <submittedName>
        <fullName evidence="2">PepSY-associated TM helix domain-containing protein</fullName>
    </submittedName>
</protein>
<comment type="caution">
    <text evidence="2">The sequence shown here is derived from an EMBL/GenBank/DDBJ whole genome shotgun (WGS) entry which is preliminary data.</text>
</comment>
<reference evidence="2" key="3">
    <citation type="submission" date="2024-09" db="EMBL/GenBank/DDBJ databases">
        <authorList>
            <person name="Sun Q."/>
            <person name="Mori K."/>
        </authorList>
    </citation>
    <scope>NUCLEOTIDE SEQUENCE</scope>
    <source>
        <strain evidence="2">CECT 9128</strain>
    </source>
</reference>
<dbReference type="Proteomes" id="UP001595793">
    <property type="component" value="Unassembled WGS sequence"/>
</dbReference>
<feature type="transmembrane region" description="Helical" evidence="1">
    <location>
        <begin position="426"/>
        <end position="445"/>
    </location>
</feature>
<keyword evidence="1" id="KW-0812">Transmembrane</keyword>